<reference evidence="5 6" key="1">
    <citation type="submission" date="2020-08" db="EMBL/GenBank/DDBJ databases">
        <title>Genomic Encyclopedia of Type Strains, Phase III (KMG-III): the genomes of soil and plant-associated and newly described type strains.</title>
        <authorList>
            <person name="Whitman W."/>
        </authorList>
    </citation>
    <scope>NUCLEOTIDE SEQUENCE [LARGE SCALE GENOMIC DNA]</scope>
    <source>
        <strain evidence="5 6">CECT 8572</strain>
    </source>
</reference>
<evidence type="ECO:0000256" key="1">
    <source>
        <dbReference type="ARBA" id="ARBA00023015"/>
    </source>
</evidence>
<sequence>MFSRDRALGLRKVSDQHIAHSPYVSMVGDEFCFPDGLIDLLSKGFPTISFRRAALHDEGEPQAWAEAEAHHRLIIMDATYVADLVDAARFLKMSGAERLVLAYQHQLPDQALLLHALQQDATPRLGLLPLNVQIDVLISMVRLLLHGQLVFPIEALHALSISNGQVATPEGEQAVQLTPAALPAEDDHAGELTPREWEVLTLLAQGKQNKILAAELGLSEHTVKLHIHHVIRKLNVSNRTGAVVWYLGHVEAAQAAAARR</sequence>
<dbReference type="InterPro" id="IPR016032">
    <property type="entry name" value="Sig_transdc_resp-reg_C-effctor"/>
</dbReference>
<evidence type="ECO:0000256" key="3">
    <source>
        <dbReference type="ARBA" id="ARBA00023163"/>
    </source>
</evidence>
<proteinExistence type="predicted"/>
<dbReference type="PRINTS" id="PR00038">
    <property type="entry name" value="HTHLUXR"/>
</dbReference>
<accession>A0ABR6HJR3</accession>
<dbReference type="PROSITE" id="PS50043">
    <property type="entry name" value="HTH_LUXR_2"/>
    <property type="match status" value="1"/>
</dbReference>
<dbReference type="RefSeq" id="WP_246390879.1">
    <property type="nucleotide sequence ID" value="NZ_JACIBX010000001.1"/>
</dbReference>
<evidence type="ECO:0000259" key="4">
    <source>
        <dbReference type="PROSITE" id="PS50043"/>
    </source>
</evidence>
<dbReference type="InterPro" id="IPR000792">
    <property type="entry name" value="Tscrpt_reg_LuxR_C"/>
</dbReference>
<keyword evidence="2 5" id="KW-0238">DNA-binding</keyword>
<keyword evidence="6" id="KW-1185">Reference proteome</keyword>
<protein>
    <submittedName>
        <fullName evidence="5">DNA-binding NarL/FixJ family response regulator</fullName>
    </submittedName>
</protein>
<dbReference type="SUPFAM" id="SSF46894">
    <property type="entry name" value="C-terminal effector domain of the bipartite response regulators"/>
    <property type="match status" value="1"/>
</dbReference>
<feature type="domain" description="HTH luxR-type" evidence="4">
    <location>
        <begin position="185"/>
        <end position="250"/>
    </location>
</feature>
<dbReference type="SMART" id="SM00421">
    <property type="entry name" value="HTH_LUXR"/>
    <property type="match status" value="1"/>
</dbReference>
<dbReference type="PANTHER" id="PTHR44688:SF16">
    <property type="entry name" value="DNA-BINDING TRANSCRIPTIONAL ACTIVATOR DEVR_DOSR"/>
    <property type="match status" value="1"/>
</dbReference>
<dbReference type="Gene3D" id="1.10.10.10">
    <property type="entry name" value="Winged helix-like DNA-binding domain superfamily/Winged helix DNA-binding domain"/>
    <property type="match status" value="1"/>
</dbReference>
<dbReference type="GO" id="GO:0003677">
    <property type="term" value="F:DNA binding"/>
    <property type="evidence" value="ECO:0007669"/>
    <property type="project" value="UniProtKB-KW"/>
</dbReference>
<dbReference type="Proteomes" id="UP000576152">
    <property type="component" value="Unassembled WGS sequence"/>
</dbReference>
<evidence type="ECO:0000256" key="2">
    <source>
        <dbReference type="ARBA" id="ARBA00023125"/>
    </source>
</evidence>
<keyword evidence="1" id="KW-0805">Transcription regulation</keyword>
<gene>
    <name evidence="5" type="ORF">FHS00_000219</name>
</gene>
<name>A0ABR6HJR3_9RHOB</name>
<keyword evidence="3" id="KW-0804">Transcription</keyword>
<dbReference type="EMBL" id="JACIBX010000001">
    <property type="protein sequence ID" value="MBB3710666.1"/>
    <property type="molecule type" value="Genomic_DNA"/>
</dbReference>
<evidence type="ECO:0000313" key="5">
    <source>
        <dbReference type="EMBL" id="MBB3710666.1"/>
    </source>
</evidence>
<evidence type="ECO:0000313" key="6">
    <source>
        <dbReference type="Proteomes" id="UP000576152"/>
    </source>
</evidence>
<comment type="caution">
    <text evidence="5">The sequence shown here is derived from an EMBL/GenBank/DDBJ whole genome shotgun (WGS) entry which is preliminary data.</text>
</comment>
<dbReference type="CDD" id="cd06170">
    <property type="entry name" value="LuxR_C_like"/>
    <property type="match status" value="1"/>
</dbReference>
<organism evidence="5 6">
    <name type="scientific">Limimaricola variabilis</name>
    <dbReference type="NCBI Taxonomy" id="1492771"/>
    <lineage>
        <taxon>Bacteria</taxon>
        <taxon>Pseudomonadati</taxon>
        <taxon>Pseudomonadota</taxon>
        <taxon>Alphaproteobacteria</taxon>
        <taxon>Rhodobacterales</taxon>
        <taxon>Paracoccaceae</taxon>
        <taxon>Limimaricola</taxon>
    </lineage>
</organism>
<dbReference type="InterPro" id="IPR036388">
    <property type="entry name" value="WH-like_DNA-bd_sf"/>
</dbReference>
<dbReference type="Pfam" id="PF00196">
    <property type="entry name" value="GerE"/>
    <property type="match status" value="1"/>
</dbReference>
<dbReference type="PANTHER" id="PTHR44688">
    <property type="entry name" value="DNA-BINDING TRANSCRIPTIONAL ACTIVATOR DEVR_DOSR"/>
    <property type="match status" value="1"/>
</dbReference>